<comment type="cofactor">
    <cofactor evidence="1">
        <name>FAD</name>
        <dbReference type="ChEBI" id="CHEBI:57692"/>
    </cofactor>
</comment>
<protein>
    <recommendedName>
        <fullName evidence="5 6">Glucose-methanol-choline oxidoreductase N-terminal domain-containing protein</fullName>
    </recommendedName>
</protein>
<gene>
    <name evidence="7" type="ORF">METZ01_LOCUS299151</name>
</gene>
<evidence type="ECO:0000259" key="5">
    <source>
        <dbReference type="PROSITE" id="PS00623"/>
    </source>
</evidence>
<proteinExistence type="inferred from homology"/>
<sequence length="282" mass="31213">MKTYDYIIAGAGTAGCVLANRLSADPSAKVLLLEAGKKDNYFWINIPAGYLFTINNPRTDWCYEIEPDAGLNNRSIKYARGKGLGGSSSINAMIYMRGQKSDYDHWAQLGNRGWSWDDVLPVFKQSEDYQHGGDQFHGVGGELSVEERRVNFEILDAWRDAAETCGIPKIDEFNRGDNFGNAYFQMNQRCGTRCSGARAFLRPVMSRPNLTVLTEAHVQNLNFTIDDITRRCNGITIRTSLGVETFTAQKEVILAAGSVGSPQILQLSGIGHGEHLHQLGIS</sequence>
<evidence type="ECO:0000256" key="2">
    <source>
        <dbReference type="ARBA" id="ARBA00010790"/>
    </source>
</evidence>
<feature type="domain" description="Glucose-methanol-choline oxidoreductase N-terminal" evidence="5">
    <location>
        <begin position="81"/>
        <end position="104"/>
    </location>
</feature>
<name>A0A382MEX9_9ZZZZ</name>
<evidence type="ECO:0000259" key="6">
    <source>
        <dbReference type="PROSITE" id="PS00624"/>
    </source>
</evidence>
<dbReference type="PROSITE" id="PS00624">
    <property type="entry name" value="GMC_OXRED_2"/>
    <property type="match status" value="1"/>
</dbReference>
<evidence type="ECO:0000256" key="3">
    <source>
        <dbReference type="ARBA" id="ARBA00022630"/>
    </source>
</evidence>
<evidence type="ECO:0000256" key="1">
    <source>
        <dbReference type="ARBA" id="ARBA00001974"/>
    </source>
</evidence>
<feature type="non-terminal residue" evidence="7">
    <location>
        <position position="282"/>
    </location>
</feature>
<dbReference type="InterPro" id="IPR012132">
    <property type="entry name" value="GMC_OxRdtase"/>
</dbReference>
<accession>A0A382MEX9</accession>
<dbReference type="InterPro" id="IPR036188">
    <property type="entry name" value="FAD/NAD-bd_sf"/>
</dbReference>
<dbReference type="PROSITE" id="PS51257">
    <property type="entry name" value="PROKAR_LIPOPROTEIN"/>
    <property type="match status" value="1"/>
</dbReference>
<evidence type="ECO:0000256" key="4">
    <source>
        <dbReference type="ARBA" id="ARBA00022827"/>
    </source>
</evidence>
<organism evidence="7">
    <name type="scientific">marine metagenome</name>
    <dbReference type="NCBI Taxonomy" id="408172"/>
    <lineage>
        <taxon>unclassified sequences</taxon>
        <taxon>metagenomes</taxon>
        <taxon>ecological metagenomes</taxon>
    </lineage>
</organism>
<feature type="domain" description="Glucose-methanol-choline oxidoreductase N-terminal" evidence="6">
    <location>
        <begin position="257"/>
        <end position="271"/>
    </location>
</feature>
<dbReference type="GO" id="GO:0016614">
    <property type="term" value="F:oxidoreductase activity, acting on CH-OH group of donors"/>
    <property type="evidence" value="ECO:0007669"/>
    <property type="project" value="InterPro"/>
</dbReference>
<dbReference type="SUPFAM" id="SSF51905">
    <property type="entry name" value="FAD/NAD(P)-binding domain"/>
    <property type="match status" value="1"/>
</dbReference>
<dbReference type="AlphaFoldDB" id="A0A382MEX9"/>
<dbReference type="PANTHER" id="PTHR11552:SF147">
    <property type="entry name" value="CHOLINE DEHYDROGENASE, MITOCHONDRIAL"/>
    <property type="match status" value="1"/>
</dbReference>
<dbReference type="PROSITE" id="PS00623">
    <property type="entry name" value="GMC_OXRED_1"/>
    <property type="match status" value="1"/>
</dbReference>
<dbReference type="InterPro" id="IPR000172">
    <property type="entry name" value="GMC_OxRdtase_N"/>
</dbReference>
<keyword evidence="3" id="KW-0285">Flavoprotein</keyword>
<evidence type="ECO:0000313" key="7">
    <source>
        <dbReference type="EMBL" id="SVC46297.1"/>
    </source>
</evidence>
<keyword evidence="4" id="KW-0274">FAD</keyword>
<comment type="similarity">
    <text evidence="2">Belongs to the GMC oxidoreductase family.</text>
</comment>
<reference evidence="7" key="1">
    <citation type="submission" date="2018-05" db="EMBL/GenBank/DDBJ databases">
        <authorList>
            <person name="Lanie J.A."/>
            <person name="Ng W.-L."/>
            <person name="Kazmierczak K.M."/>
            <person name="Andrzejewski T.M."/>
            <person name="Davidsen T.M."/>
            <person name="Wayne K.J."/>
            <person name="Tettelin H."/>
            <person name="Glass J.I."/>
            <person name="Rusch D."/>
            <person name="Podicherti R."/>
            <person name="Tsui H.-C.T."/>
            <person name="Winkler M.E."/>
        </authorList>
    </citation>
    <scope>NUCLEOTIDE SEQUENCE</scope>
</reference>
<dbReference type="Gene3D" id="3.50.50.60">
    <property type="entry name" value="FAD/NAD(P)-binding domain"/>
    <property type="match status" value="1"/>
</dbReference>
<dbReference type="Pfam" id="PF00732">
    <property type="entry name" value="GMC_oxred_N"/>
    <property type="match status" value="1"/>
</dbReference>
<dbReference type="PANTHER" id="PTHR11552">
    <property type="entry name" value="GLUCOSE-METHANOL-CHOLINE GMC OXIDOREDUCTASE"/>
    <property type="match status" value="1"/>
</dbReference>
<dbReference type="EMBL" id="UINC01092589">
    <property type="protein sequence ID" value="SVC46297.1"/>
    <property type="molecule type" value="Genomic_DNA"/>
</dbReference>
<dbReference type="Gene3D" id="3.30.560.10">
    <property type="entry name" value="Glucose Oxidase, domain 3"/>
    <property type="match status" value="1"/>
</dbReference>
<dbReference type="GO" id="GO:0050660">
    <property type="term" value="F:flavin adenine dinucleotide binding"/>
    <property type="evidence" value="ECO:0007669"/>
    <property type="project" value="InterPro"/>
</dbReference>